<dbReference type="InterPro" id="IPR012337">
    <property type="entry name" value="RNaseH-like_sf"/>
</dbReference>
<dbReference type="InterPro" id="IPR052929">
    <property type="entry name" value="RNase_H-like_EbsB-rel"/>
</dbReference>
<organism evidence="2 3">
    <name type="scientific">Hibiscus sabdariffa</name>
    <name type="common">roselle</name>
    <dbReference type="NCBI Taxonomy" id="183260"/>
    <lineage>
        <taxon>Eukaryota</taxon>
        <taxon>Viridiplantae</taxon>
        <taxon>Streptophyta</taxon>
        <taxon>Embryophyta</taxon>
        <taxon>Tracheophyta</taxon>
        <taxon>Spermatophyta</taxon>
        <taxon>Magnoliopsida</taxon>
        <taxon>eudicotyledons</taxon>
        <taxon>Gunneridae</taxon>
        <taxon>Pentapetalae</taxon>
        <taxon>rosids</taxon>
        <taxon>malvids</taxon>
        <taxon>Malvales</taxon>
        <taxon>Malvaceae</taxon>
        <taxon>Malvoideae</taxon>
        <taxon>Hibiscus</taxon>
    </lineage>
</organism>
<dbReference type="Pfam" id="PF13456">
    <property type="entry name" value="RVT_3"/>
    <property type="match status" value="1"/>
</dbReference>
<evidence type="ECO:0000313" key="3">
    <source>
        <dbReference type="Proteomes" id="UP001396334"/>
    </source>
</evidence>
<dbReference type="PANTHER" id="PTHR47074">
    <property type="entry name" value="BNAC02G40300D PROTEIN"/>
    <property type="match status" value="1"/>
</dbReference>
<feature type="domain" description="RNase H type-1" evidence="1">
    <location>
        <begin position="6"/>
        <end position="95"/>
    </location>
</feature>
<accession>A0ABR2U2Q6</accession>
<dbReference type="CDD" id="cd06222">
    <property type="entry name" value="RNase_H_like"/>
    <property type="match status" value="1"/>
</dbReference>
<dbReference type="Gene3D" id="3.30.420.10">
    <property type="entry name" value="Ribonuclease H-like superfamily/Ribonuclease H"/>
    <property type="match status" value="1"/>
</dbReference>
<keyword evidence="3" id="KW-1185">Reference proteome</keyword>
<dbReference type="InterPro" id="IPR044730">
    <property type="entry name" value="RNase_H-like_dom_plant"/>
</dbReference>
<protein>
    <recommendedName>
        <fullName evidence="1">RNase H type-1 domain-containing protein</fullName>
    </recommendedName>
</protein>
<proteinExistence type="predicted"/>
<dbReference type="SUPFAM" id="SSF53098">
    <property type="entry name" value="Ribonuclease H-like"/>
    <property type="match status" value="1"/>
</dbReference>
<dbReference type="PANTHER" id="PTHR47074:SF61">
    <property type="entry name" value="RNASE H TYPE-1 DOMAIN-CONTAINING PROTEIN"/>
    <property type="match status" value="1"/>
</dbReference>
<dbReference type="EMBL" id="JBBPBN010000003">
    <property type="protein sequence ID" value="KAK9044025.1"/>
    <property type="molecule type" value="Genomic_DNA"/>
</dbReference>
<sequence length="126" mass="13603">MGASFRSFGPVPSSFAAEASAAIHAIDLLVDLGFSQAIIEGDSLTVIKKLMAKTKDLSDICSLIWDAQSKAQNLLACSFSFVPRMGNQAAHLLASADFEEDRFWAEDVPPSLGPLLTKERCISERV</sequence>
<gene>
    <name evidence="2" type="ORF">V6N11_072348</name>
</gene>
<dbReference type="InterPro" id="IPR002156">
    <property type="entry name" value="RNaseH_domain"/>
</dbReference>
<dbReference type="Proteomes" id="UP001396334">
    <property type="component" value="Unassembled WGS sequence"/>
</dbReference>
<name>A0ABR2U2Q6_9ROSI</name>
<comment type="caution">
    <text evidence="2">The sequence shown here is derived from an EMBL/GenBank/DDBJ whole genome shotgun (WGS) entry which is preliminary data.</text>
</comment>
<evidence type="ECO:0000259" key="1">
    <source>
        <dbReference type="Pfam" id="PF13456"/>
    </source>
</evidence>
<dbReference type="InterPro" id="IPR036397">
    <property type="entry name" value="RNaseH_sf"/>
</dbReference>
<evidence type="ECO:0000313" key="2">
    <source>
        <dbReference type="EMBL" id="KAK9044025.1"/>
    </source>
</evidence>
<reference evidence="2 3" key="1">
    <citation type="journal article" date="2024" name="G3 (Bethesda)">
        <title>Genome assembly of Hibiscus sabdariffa L. provides insights into metabolisms of medicinal natural products.</title>
        <authorList>
            <person name="Kim T."/>
        </authorList>
    </citation>
    <scope>NUCLEOTIDE SEQUENCE [LARGE SCALE GENOMIC DNA]</scope>
    <source>
        <strain evidence="2">TK-2024</strain>
        <tissue evidence="2">Old leaves</tissue>
    </source>
</reference>